<dbReference type="EMBL" id="JAVRER010000064">
    <property type="protein sequence ID" value="MDT0419138.1"/>
    <property type="molecule type" value="Genomic_DNA"/>
</dbReference>
<organism evidence="2 3">
    <name type="scientific">Streptomyces evansiae</name>
    <dbReference type="NCBI Taxonomy" id="3075535"/>
    <lineage>
        <taxon>Bacteria</taxon>
        <taxon>Bacillati</taxon>
        <taxon>Actinomycetota</taxon>
        <taxon>Actinomycetes</taxon>
        <taxon>Kitasatosporales</taxon>
        <taxon>Streptomycetaceae</taxon>
        <taxon>Streptomyces</taxon>
    </lineage>
</organism>
<reference evidence="3" key="1">
    <citation type="submission" date="2023-07" db="EMBL/GenBank/DDBJ databases">
        <title>30 novel species of actinomycetes from the DSMZ collection.</title>
        <authorList>
            <person name="Nouioui I."/>
        </authorList>
    </citation>
    <scope>NUCLEOTIDE SEQUENCE [LARGE SCALE GENOMIC DNA]</scope>
    <source>
        <strain evidence="3">DSM 41982</strain>
    </source>
</reference>
<name>A0ABD5EDJ6_9ACTN</name>
<evidence type="ECO:0000259" key="1">
    <source>
        <dbReference type="Pfam" id="PF00561"/>
    </source>
</evidence>
<protein>
    <submittedName>
        <fullName evidence="2">Alpha/beta hydrolase</fullName>
    </submittedName>
</protein>
<comment type="caution">
    <text evidence="2">The sequence shown here is derived from an EMBL/GenBank/DDBJ whole genome shotgun (WGS) entry which is preliminary data.</text>
</comment>
<accession>A0ABD5EDJ6</accession>
<dbReference type="PANTHER" id="PTHR43798">
    <property type="entry name" value="MONOACYLGLYCEROL LIPASE"/>
    <property type="match status" value="1"/>
</dbReference>
<sequence>MRAVQVTAAGDRVRWIEMPGAARPARVYVHGLGAASGPYFTEVALHPALAGHRSLLVDLPGHGISDRPTSLAYTMEEHADFLARALEAAGVRGAYVVGHSMGGTVAVLLAARHPHLVGRLVLVDANLDPVRPEAETPGSSGLAALGEEEFLAGAWREVRDRAGAHWWATMRLAGREALHRSAVHLARTEVRGVLTRLAVPRAYLHPEADGPVAGAEALRAAGVTLRSVPDCGHNIMLDNPEGFARVVGEFFGN</sequence>
<dbReference type="InterPro" id="IPR050266">
    <property type="entry name" value="AB_hydrolase_sf"/>
</dbReference>
<evidence type="ECO:0000313" key="3">
    <source>
        <dbReference type="Proteomes" id="UP001183607"/>
    </source>
</evidence>
<dbReference type="Proteomes" id="UP001183607">
    <property type="component" value="Unassembled WGS sequence"/>
</dbReference>
<gene>
    <name evidence="2" type="ORF">RM574_27015</name>
</gene>
<evidence type="ECO:0000313" key="2">
    <source>
        <dbReference type="EMBL" id="MDT0419138.1"/>
    </source>
</evidence>
<dbReference type="PANTHER" id="PTHR43798:SF33">
    <property type="entry name" value="HYDROLASE, PUTATIVE (AFU_ORTHOLOGUE AFUA_2G14860)-RELATED"/>
    <property type="match status" value="1"/>
</dbReference>
<dbReference type="SUPFAM" id="SSF53474">
    <property type="entry name" value="alpha/beta-Hydrolases"/>
    <property type="match status" value="1"/>
</dbReference>
<feature type="domain" description="AB hydrolase-1" evidence="1">
    <location>
        <begin position="27"/>
        <end position="129"/>
    </location>
</feature>
<proteinExistence type="predicted"/>
<dbReference type="InterPro" id="IPR000073">
    <property type="entry name" value="AB_hydrolase_1"/>
</dbReference>
<dbReference type="PRINTS" id="PR00111">
    <property type="entry name" value="ABHYDROLASE"/>
</dbReference>
<dbReference type="AlphaFoldDB" id="A0ABD5EDJ6"/>
<dbReference type="Pfam" id="PF00561">
    <property type="entry name" value="Abhydrolase_1"/>
    <property type="match status" value="1"/>
</dbReference>
<dbReference type="InterPro" id="IPR029058">
    <property type="entry name" value="AB_hydrolase_fold"/>
</dbReference>
<keyword evidence="2" id="KW-0378">Hydrolase</keyword>
<dbReference type="RefSeq" id="WP_043255207.1">
    <property type="nucleotide sequence ID" value="NZ_JAVRER010000064.1"/>
</dbReference>
<dbReference type="GO" id="GO:0016787">
    <property type="term" value="F:hydrolase activity"/>
    <property type="evidence" value="ECO:0007669"/>
    <property type="project" value="UniProtKB-KW"/>
</dbReference>
<dbReference type="Gene3D" id="3.40.50.1820">
    <property type="entry name" value="alpha/beta hydrolase"/>
    <property type="match status" value="1"/>
</dbReference>